<comment type="caution">
    <text evidence="2">The sequence shown here is derived from an EMBL/GenBank/DDBJ whole genome shotgun (WGS) entry which is preliminary data.</text>
</comment>
<dbReference type="EMBL" id="QRZC01000018">
    <property type="protein sequence ID" value="RGV40931.1"/>
    <property type="molecule type" value="Genomic_DNA"/>
</dbReference>
<accession>A0A412XCI8</accession>
<reference evidence="2 3" key="1">
    <citation type="submission" date="2018-08" db="EMBL/GenBank/DDBJ databases">
        <title>A genome reference for cultivated species of the human gut microbiota.</title>
        <authorList>
            <person name="Zou Y."/>
            <person name="Xue W."/>
            <person name="Luo G."/>
        </authorList>
    </citation>
    <scope>NUCLEOTIDE SEQUENCE [LARGE SCALE GENOMIC DNA]</scope>
    <source>
        <strain evidence="2 3">AF14-42</strain>
    </source>
</reference>
<proteinExistence type="predicted"/>
<sequence>MNVMQKCGTCLLNSWFCGMDVATSLQYSNPSKAIIDHCKPASITIREVGVNISLPVLSKA</sequence>
<evidence type="ECO:0000313" key="3">
    <source>
        <dbReference type="Proteomes" id="UP000285343"/>
    </source>
</evidence>
<dbReference type="Proteomes" id="UP000285343">
    <property type="component" value="Unassembled WGS sequence"/>
</dbReference>
<feature type="domain" description="Bro-N" evidence="1">
    <location>
        <begin position="14"/>
        <end position="46"/>
    </location>
</feature>
<protein>
    <recommendedName>
        <fullName evidence="1">Bro-N domain-containing protein</fullName>
    </recommendedName>
</protein>
<evidence type="ECO:0000313" key="2">
    <source>
        <dbReference type="EMBL" id="RGV40931.1"/>
    </source>
</evidence>
<name>A0A412XCI8_BACUN</name>
<dbReference type="AlphaFoldDB" id="A0A412XCI8"/>
<gene>
    <name evidence="2" type="ORF">DWW14_13200</name>
</gene>
<dbReference type="Pfam" id="PF02498">
    <property type="entry name" value="Bro-N"/>
    <property type="match status" value="1"/>
</dbReference>
<organism evidence="2 3">
    <name type="scientific">Bacteroides uniformis</name>
    <dbReference type="NCBI Taxonomy" id="820"/>
    <lineage>
        <taxon>Bacteria</taxon>
        <taxon>Pseudomonadati</taxon>
        <taxon>Bacteroidota</taxon>
        <taxon>Bacteroidia</taxon>
        <taxon>Bacteroidales</taxon>
        <taxon>Bacteroidaceae</taxon>
        <taxon>Bacteroides</taxon>
    </lineage>
</organism>
<evidence type="ECO:0000259" key="1">
    <source>
        <dbReference type="Pfam" id="PF02498"/>
    </source>
</evidence>
<dbReference type="InterPro" id="IPR003497">
    <property type="entry name" value="BRO_N_domain"/>
</dbReference>